<dbReference type="SUPFAM" id="SSF48371">
    <property type="entry name" value="ARM repeat"/>
    <property type="match status" value="1"/>
</dbReference>
<name>A0A9K3CVS3_9EUKA</name>
<dbReference type="Proteomes" id="UP000265618">
    <property type="component" value="Unassembled WGS sequence"/>
</dbReference>
<dbReference type="Gene3D" id="1.25.10.10">
    <property type="entry name" value="Leucine-rich Repeat Variant"/>
    <property type="match status" value="1"/>
</dbReference>
<dbReference type="InterPro" id="IPR011989">
    <property type="entry name" value="ARM-like"/>
</dbReference>
<reference evidence="1 2" key="1">
    <citation type="journal article" date="2018" name="PLoS ONE">
        <title>The draft genome of Kipferlia bialata reveals reductive genome evolution in fornicate parasites.</title>
        <authorList>
            <person name="Tanifuji G."/>
            <person name="Takabayashi S."/>
            <person name="Kume K."/>
            <person name="Takagi M."/>
            <person name="Nakayama T."/>
            <person name="Kamikawa R."/>
            <person name="Inagaki Y."/>
            <person name="Hashimoto T."/>
        </authorList>
    </citation>
    <scope>NUCLEOTIDE SEQUENCE [LARGE SCALE GENOMIC DNA]</scope>
    <source>
        <strain evidence="1">NY0173</strain>
    </source>
</reference>
<dbReference type="EMBL" id="BDIP01000718">
    <property type="protein sequence ID" value="GIQ82504.1"/>
    <property type="molecule type" value="Genomic_DNA"/>
</dbReference>
<proteinExistence type="predicted"/>
<dbReference type="AlphaFoldDB" id="A0A9K3CVS3"/>
<keyword evidence="2" id="KW-1185">Reference proteome</keyword>
<sequence>MPAVHDLCSSSMSRDTTLTPVTDAHLEQAALLFDAVSAHLDKVDPPAGRRLKDSVMQPLIRGVRAHIDGAHWVGLVSLVFTLTKITASSADKCGAVALGVHALATDILRQNQDSMHITMAGVGLLSAVSVDAPKSVQLALCESGAVGLCATVLRTHRETPALVSVALQVLCHIGGKAPVVAAMLMQRESLTTLVAAMNCHMDSDDVPIPIMSILQYLLRKPEYYPRLKEFSIPDCVQRYGEKNPGNKLGNMLAALLQKKSAVNAVEGDGPSGVVSDETLHDTACELLITRHMSLSSHAARSGILGEDSLSLPAGTATVLYLPEVSQSSLNGFCSTLRAVGLTVSNVHGFKSPSALKRDLALCPMVVVCTHLCGRAKPGSKAHKLHMCVWRELVRHGVSVRALVYLQEAEMANDAVAASFLSMYTSLAECVKSNYVQKLSQETQTALWEQGSLLYCQFKNDVSFRSHTREHSQLPA</sequence>
<protein>
    <submittedName>
        <fullName evidence="1">Uncharacterized protein</fullName>
    </submittedName>
</protein>
<organism evidence="1 2">
    <name type="scientific">Kipferlia bialata</name>
    <dbReference type="NCBI Taxonomy" id="797122"/>
    <lineage>
        <taxon>Eukaryota</taxon>
        <taxon>Metamonada</taxon>
        <taxon>Carpediemonas-like organisms</taxon>
        <taxon>Kipferlia</taxon>
    </lineage>
</organism>
<gene>
    <name evidence="1" type="ORF">KIPB_003658</name>
</gene>
<dbReference type="InterPro" id="IPR016024">
    <property type="entry name" value="ARM-type_fold"/>
</dbReference>
<evidence type="ECO:0000313" key="2">
    <source>
        <dbReference type="Proteomes" id="UP000265618"/>
    </source>
</evidence>
<comment type="caution">
    <text evidence="1">The sequence shown here is derived from an EMBL/GenBank/DDBJ whole genome shotgun (WGS) entry which is preliminary data.</text>
</comment>
<accession>A0A9K3CVS3</accession>
<evidence type="ECO:0000313" key="1">
    <source>
        <dbReference type="EMBL" id="GIQ82504.1"/>
    </source>
</evidence>